<dbReference type="EMBL" id="JABSTQ010010564">
    <property type="protein sequence ID" value="KAG0419909.1"/>
    <property type="molecule type" value="Genomic_DNA"/>
</dbReference>
<name>A0AC60PIK7_IXOPE</name>
<evidence type="ECO:0000313" key="1">
    <source>
        <dbReference type="EMBL" id="KAG0419909.1"/>
    </source>
</evidence>
<protein>
    <submittedName>
        <fullName evidence="1">Uncharacterized protein</fullName>
    </submittedName>
</protein>
<keyword evidence="2" id="KW-1185">Reference proteome</keyword>
<sequence>MASRKKTTLPCEEILELVFESDDGSGCGDDPEAITDKESSNDESGSDCEGDVCVSQDTSISSPPPSKKPRHEDWQWEEEDSSENVIKLSFSGSPGVKRAVQLKVGESPSPLGILNALFEDDFWDMSARHTNAYAREKQSSKLDPTWHDTTPGEMKAYFALCVLMNQVKKSSIQAYWSKRSVTIFCNGYAQATFLGTLPISTSL</sequence>
<organism evidence="1 2">
    <name type="scientific">Ixodes persulcatus</name>
    <name type="common">Taiga tick</name>
    <dbReference type="NCBI Taxonomy" id="34615"/>
    <lineage>
        <taxon>Eukaryota</taxon>
        <taxon>Metazoa</taxon>
        <taxon>Ecdysozoa</taxon>
        <taxon>Arthropoda</taxon>
        <taxon>Chelicerata</taxon>
        <taxon>Arachnida</taxon>
        <taxon>Acari</taxon>
        <taxon>Parasitiformes</taxon>
        <taxon>Ixodida</taxon>
        <taxon>Ixodoidea</taxon>
        <taxon>Ixodidae</taxon>
        <taxon>Ixodinae</taxon>
        <taxon>Ixodes</taxon>
    </lineage>
</organism>
<gene>
    <name evidence="1" type="ORF">HPB47_003797</name>
</gene>
<comment type="caution">
    <text evidence="1">The sequence shown here is derived from an EMBL/GenBank/DDBJ whole genome shotgun (WGS) entry which is preliminary data.</text>
</comment>
<reference evidence="1 2" key="1">
    <citation type="journal article" date="2020" name="Cell">
        <title>Large-Scale Comparative Analyses of Tick Genomes Elucidate Their Genetic Diversity and Vector Capacities.</title>
        <authorList>
            <consortium name="Tick Genome and Microbiome Consortium (TIGMIC)"/>
            <person name="Jia N."/>
            <person name="Wang J."/>
            <person name="Shi W."/>
            <person name="Du L."/>
            <person name="Sun Y."/>
            <person name="Zhan W."/>
            <person name="Jiang J.F."/>
            <person name="Wang Q."/>
            <person name="Zhang B."/>
            <person name="Ji P."/>
            <person name="Bell-Sakyi L."/>
            <person name="Cui X.M."/>
            <person name="Yuan T.T."/>
            <person name="Jiang B.G."/>
            <person name="Yang W.F."/>
            <person name="Lam T.T."/>
            <person name="Chang Q.C."/>
            <person name="Ding S.J."/>
            <person name="Wang X.J."/>
            <person name="Zhu J.G."/>
            <person name="Ruan X.D."/>
            <person name="Zhao L."/>
            <person name="Wei J.T."/>
            <person name="Ye R.Z."/>
            <person name="Que T.C."/>
            <person name="Du C.H."/>
            <person name="Zhou Y.H."/>
            <person name="Cheng J.X."/>
            <person name="Dai P.F."/>
            <person name="Guo W.B."/>
            <person name="Han X.H."/>
            <person name="Huang E.J."/>
            <person name="Li L.F."/>
            <person name="Wei W."/>
            <person name="Gao Y.C."/>
            <person name="Liu J.Z."/>
            <person name="Shao H.Z."/>
            <person name="Wang X."/>
            <person name="Wang C.C."/>
            <person name="Yang T.C."/>
            <person name="Huo Q.B."/>
            <person name="Li W."/>
            <person name="Chen H.Y."/>
            <person name="Chen S.E."/>
            <person name="Zhou L.G."/>
            <person name="Ni X.B."/>
            <person name="Tian J.H."/>
            <person name="Sheng Y."/>
            <person name="Liu T."/>
            <person name="Pan Y.S."/>
            <person name="Xia L.Y."/>
            <person name="Li J."/>
            <person name="Zhao F."/>
            <person name="Cao W.C."/>
        </authorList>
    </citation>
    <scope>NUCLEOTIDE SEQUENCE [LARGE SCALE GENOMIC DNA]</scope>
    <source>
        <strain evidence="1">Iper-2018</strain>
    </source>
</reference>
<proteinExistence type="predicted"/>
<dbReference type="Proteomes" id="UP000805193">
    <property type="component" value="Unassembled WGS sequence"/>
</dbReference>
<evidence type="ECO:0000313" key="2">
    <source>
        <dbReference type="Proteomes" id="UP000805193"/>
    </source>
</evidence>
<accession>A0AC60PIK7</accession>